<comment type="pathway">
    <text evidence="5">Purine metabolism; AMP biosynthesis via salvage pathway; AMP from ADP: step 1/1.</text>
</comment>
<evidence type="ECO:0000256" key="3">
    <source>
        <dbReference type="ARBA" id="ARBA00022741"/>
    </source>
</evidence>
<dbReference type="OrthoDB" id="9805030at2"/>
<name>B8GMX3_THISH</name>
<evidence type="ECO:0000256" key="5">
    <source>
        <dbReference type="HAMAP-Rule" id="MF_00235"/>
    </source>
</evidence>
<dbReference type="GO" id="GO:0004017">
    <property type="term" value="F:AMP kinase activity"/>
    <property type="evidence" value="ECO:0007669"/>
    <property type="project" value="UniProtKB-UniRule"/>
</dbReference>
<dbReference type="HAMAP" id="MF_00235">
    <property type="entry name" value="Adenylate_kinase_Adk"/>
    <property type="match status" value="1"/>
</dbReference>
<dbReference type="Pfam" id="PF05191">
    <property type="entry name" value="ADK_lid"/>
    <property type="match status" value="1"/>
</dbReference>
<feature type="binding site" evidence="5">
    <location>
        <position position="153"/>
    </location>
    <ligand>
        <name>Zn(2+)</name>
        <dbReference type="ChEBI" id="CHEBI:29105"/>
        <note>structural</note>
    </ligand>
</feature>
<feature type="compositionally biased region" description="Basic and acidic residues" evidence="8">
    <location>
        <begin position="261"/>
        <end position="271"/>
    </location>
</feature>
<evidence type="ECO:0000256" key="8">
    <source>
        <dbReference type="SAM" id="MobiDB-lite"/>
    </source>
</evidence>
<feature type="binding site" evidence="5">
    <location>
        <begin position="136"/>
        <end position="137"/>
    </location>
    <ligand>
        <name>ATP</name>
        <dbReference type="ChEBI" id="CHEBI:30616"/>
    </ligand>
</feature>
<keyword evidence="2 5" id="KW-0545">Nucleotide biosynthesis</keyword>
<keyword evidence="5 7" id="KW-0067">ATP-binding</keyword>
<feature type="binding site" evidence="5">
    <location>
        <position position="127"/>
    </location>
    <ligand>
        <name>ATP</name>
        <dbReference type="ChEBI" id="CHEBI:30616"/>
    </ligand>
</feature>
<dbReference type="PRINTS" id="PR00094">
    <property type="entry name" value="ADENYLTKNASE"/>
</dbReference>
<dbReference type="Pfam" id="PF00406">
    <property type="entry name" value="ADK"/>
    <property type="match status" value="1"/>
</dbReference>
<dbReference type="GO" id="GO:0005737">
    <property type="term" value="C:cytoplasm"/>
    <property type="evidence" value="ECO:0007669"/>
    <property type="project" value="UniProtKB-SubCell"/>
</dbReference>
<keyword evidence="3 5" id="KW-0547">Nucleotide-binding</keyword>
<feature type="binding site" evidence="5">
    <location>
        <begin position="57"/>
        <end position="59"/>
    </location>
    <ligand>
        <name>AMP</name>
        <dbReference type="ChEBI" id="CHEBI:456215"/>
    </ligand>
</feature>
<keyword evidence="5" id="KW-0963">Cytoplasm</keyword>
<feature type="binding site" evidence="5">
    <location>
        <begin position="10"/>
        <end position="15"/>
    </location>
    <ligand>
        <name>ATP</name>
        <dbReference type="ChEBI" id="CHEBI:30616"/>
    </ligand>
</feature>
<dbReference type="NCBIfam" id="NF001381">
    <property type="entry name" value="PRK00279.1-3"/>
    <property type="match status" value="1"/>
</dbReference>
<gene>
    <name evidence="5" type="primary">adk</name>
    <name evidence="10" type="ordered locus">Tgr7_2713</name>
</gene>
<feature type="binding site" evidence="5">
    <location>
        <position position="133"/>
    </location>
    <ligand>
        <name>Zn(2+)</name>
        <dbReference type="ChEBI" id="CHEBI:29105"/>
        <note>structural</note>
    </ligand>
</feature>
<keyword evidence="1 5" id="KW-0808">Transferase</keyword>
<feature type="binding site" evidence="5">
    <location>
        <position position="31"/>
    </location>
    <ligand>
        <name>AMP</name>
        <dbReference type="ChEBI" id="CHEBI:456215"/>
    </ligand>
</feature>
<feature type="compositionally biased region" description="Basic residues" evidence="8">
    <location>
        <begin position="294"/>
        <end position="423"/>
    </location>
</feature>
<comment type="subcellular location">
    <subcellularLocation>
        <location evidence="5 7">Cytoplasm</location>
    </subcellularLocation>
</comment>
<dbReference type="InterPro" id="IPR033690">
    <property type="entry name" value="Adenylat_kinase_CS"/>
</dbReference>
<dbReference type="InterPro" id="IPR006259">
    <property type="entry name" value="Adenyl_kin_sub"/>
</dbReference>
<comment type="similarity">
    <text evidence="5 6">Belongs to the adenylate kinase family.</text>
</comment>
<accession>B8GMX3</accession>
<feature type="region of interest" description="LID" evidence="5">
    <location>
        <begin position="126"/>
        <end position="163"/>
    </location>
</feature>
<keyword evidence="4 5" id="KW-0418">Kinase</keyword>
<dbReference type="KEGG" id="tgr:Tgr7_2713"/>
<feature type="binding site" evidence="5">
    <location>
        <position position="130"/>
    </location>
    <ligand>
        <name>Zn(2+)</name>
        <dbReference type="ChEBI" id="CHEBI:29105"/>
        <note>structural</note>
    </ligand>
</feature>
<evidence type="ECO:0000313" key="11">
    <source>
        <dbReference type="Proteomes" id="UP000002383"/>
    </source>
</evidence>
<evidence type="ECO:0000256" key="1">
    <source>
        <dbReference type="ARBA" id="ARBA00022679"/>
    </source>
</evidence>
<evidence type="ECO:0000256" key="2">
    <source>
        <dbReference type="ARBA" id="ARBA00022727"/>
    </source>
</evidence>
<dbReference type="eggNOG" id="COG0563">
    <property type="taxonomic scope" value="Bacteria"/>
</dbReference>
<feature type="binding site" evidence="5">
    <location>
        <position position="160"/>
    </location>
    <ligand>
        <name>AMP</name>
        <dbReference type="ChEBI" id="CHEBI:456215"/>
    </ligand>
</feature>
<comment type="function">
    <text evidence="5">Catalyzes the reversible transfer of the terminal phosphate group between ATP and AMP. Plays an important role in cellular energy homeostasis and in adenine nucleotide metabolism.</text>
</comment>
<dbReference type="GO" id="GO:0044209">
    <property type="term" value="P:AMP salvage"/>
    <property type="evidence" value="ECO:0007669"/>
    <property type="project" value="UniProtKB-UniRule"/>
</dbReference>
<dbReference type="EC" id="2.7.4.3" evidence="5 7"/>
<evidence type="ECO:0000256" key="7">
    <source>
        <dbReference type="RuleBase" id="RU003331"/>
    </source>
</evidence>
<evidence type="ECO:0000256" key="4">
    <source>
        <dbReference type="ARBA" id="ARBA00022777"/>
    </source>
</evidence>
<dbReference type="PROSITE" id="PS00113">
    <property type="entry name" value="ADENYLATE_KINASE"/>
    <property type="match status" value="1"/>
</dbReference>
<comment type="catalytic activity">
    <reaction evidence="5 7">
        <text>AMP + ATP = 2 ADP</text>
        <dbReference type="Rhea" id="RHEA:12973"/>
        <dbReference type="ChEBI" id="CHEBI:30616"/>
        <dbReference type="ChEBI" id="CHEBI:456215"/>
        <dbReference type="ChEBI" id="CHEBI:456216"/>
        <dbReference type="EC" id="2.7.4.3"/>
    </reaction>
</comment>
<reference evidence="10 11" key="1">
    <citation type="journal article" date="2011" name="Stand. Genomic Sci.">
        <title>Complete genome sequence of 'Thioalkalivibrio sulfidophilus' HL-EbGr7.</title>
        <authorList>
            <person name="Muyzer G."/>
            <person name="Sorokin D.Y."/>
            <person name="Mavromatis K."/>
            <person name="Lapidus A."/>
            <person name="Clum A."/>
            <person name="Ivanova N."/>
            <person name="Pati A."/>
            <person name="d'Haeseleer P."/>
            <person name="Woyke T."/>
            <person name="Kyrpides N.C."/>
        </authorList>
    </citation>
    <scope>NUCLEOTIDE SEQUENCE [LARGE SCALE GENOMIC DNA]</scope>
    <source>
        <strain evidence="10 11">HL-EbGR7</strain>
    </source>
</reference>
<dbReference type="AlphaFoldDB" id="B8GMX3"/>
<dbReference type="EMBL" id="CP001339">
    <property type="protein sequence ID" value="ACL73788.1"/>
    <property type="molecule type" value="Genomic_DNA"/>
</dbReference>
<dbReference type="UniPathway" id="UPA00588">
    <property type="reaction ID" value="UER00649"/>
</dbReference>
<protein>
    <recommendedName>
        <fullName evidence="5 7">Adenylate kinase</fullName>
        <shortName evidence="5">AK</shortName>
        <ecNumber evidence="5 7">2.7.4.3</ecNumber>
    </recommendedName>
    <alternativeName>
        <fullName evidence="5">ATP-AMP transphosphorylase</fullName>
    </alternativeName>
    <alternativeName>
        <fullName evidence="5">ATP:AMP phosphotransferase</fullName>
    </alternativeName>
    <alternativeName>
        <fullName evidence="5">Adenylate monophosphate kinase</fullName>
    </alternativeName>
</protein>
<dbReference type="InterPro" id="IPR007862">
    <property type="entry name" value="Adenylate_kinase_lid-dom"/>
</dbReference>
<dbReference type="NCBIfam" id="TIGR01351">
    <property type="entry name" value="adk"/>
    <property type="match status" value="1"/>
</dbReference>
<dbReference type="GO" id="GO:0008270">
    <property type="term" value="F:zinc ion binding"/>
    <property type="evidence" value="ECO:0007669"/>
    <property type="project" value="UniProtKB-UniRule"/>
</dbReference>
<feature type="binding site" evidence="5">
    <location>
        <position position="150"/>
    </location>
    <ligand>
        <name>Zn(2+)</name>
        <dbReference type="ChEBI" id="CHEBI:29105"/>
        <note>structural</note>
    </ligand>
</feature>
<dbReference type="GO" id="GO:0005524">
    <property type="term" value="F:ATP binding"/>
    <property type="evidence" value="ECO:0007669"/>
    <property type="project" value="UniProtKB-UniRule"/>
</dbReference>
<feature type="domain" description="Adenylate kinase active site lid" evidence="9">
    <location>
        <begin position="127"/>
        <end position="162"/>
    </location>
</feature>
<dbReference type="PANTHER" id="PTHR23359">
    <property type="entry name" value="NUCLEOTIDE KINASE"/>
    <property type="match status" value="1"/>
</dbReference>
<dbReference type="Proteomes" id="UP000002383">
    <property type="component" value="Chromosome"/>
</dbReference>
<sequence>MRIVLLGAPGSGKGTQAKHMVERYRVPQISTGDLLRSAVTAGTPLGQQAKAAMDAGQLVPDEIVLGMIRERLAMPDADAGFILDGFPRNISQAEALDRMLEEMGRPLDGTLLIDVDFDLLMQRLSGRLTCESCGAVFNRYTKPPRHDTVCDMCGGNLHHRADDNEETISNRLRVYEAQTKPLVSYYQSRGVLETIDGEGEIDEIFQAVTRGAEKLVKAASERPVEAAPAKPAAKPAPKRKVSAVKQAAEAVKAKKAAAGKKAGEAAGEKKTVAKAAPKKAATKKTEEKAAPKKAATKKAVKKAAPKKAVTKKAVKKAAPKKAVKKAAPKKAVTKKTVKKAAPKKAATKKAVKKAAPKKAVTKKTVKKAAPKKAATKKAVKKAAPKKAVTKKTVKKAAPKKAATKKTVKKAAPKKAVTKKKSRR</sequence>
<keyword evidence="5" id="KW-0479">Metal-binding</keyword>
<proteinExistence type="inferred from homology"/>
<comment type="subunit">
    <text evidence="5 7">Monomer.</text>
</comment>
<dbReference type="STRING" id="396588.Tgr7_2713"/>
<feature type="binding site" evidence="5">
    <location>
        <begin position="85"/>
        <end position="88"/>
    </location>
    <ligand>
        <name>AMP</name>
        <dbReference type="ChEBI" id="CHEBI:456215"/>
    </ligand>
</feature>
<feature type="region of interest" description="Disordered" evidence="8">
    <location>
        <begin position="257"/>
        <end position="423"/>
    </location>
</feature>
<dbReference type="NCBIfam" id="NF001380">
    <property type="entry name" value="PRK00279.1-2"/>
    <property type="match status" value="1"/>
</dbReference>
<dbReference type="CDD" id="cd01428">
    <property type="entry name" value="ADK"/>
    <property type="match status" value="1"/>
</dbReference>
<dbReference type="FunFam" id="3.40.50.300:FF:000106">
    <property type="entry name" value="Adenylate kinase mitochondrial"/>
    <property type="match status" value="1"/>
</dbReference>
<feature type="binding site" evidence="5">
    <location>
        <position position="199"/>
    </location>
    <ligand>
        <name>ATP</name>
        <dbReference type="ChEBI" id="CHEBI:30616"/>
    </ligand>
</feature>
<evidence type="ECO:0000256" key="6">
    <source>
        <dbReference type="RuleBase" id="RU003330"/>
    </source>
</evidence>
<dbReference type="InterPro" id="IPR000850">
    <property type="entry name" value="Adenylat/UMP-CMP_kin"/>
</dbReference>
<dbReference type="InterPro" id="IPR027417">
    <property type="entry name" value="P-loop_NTPase"/>
</dbReference>
<dbReference type="SUPFAM" id="SSF52540">
    <property type="entry name" value="P-loop containing nucleoside triphosphate hydrolases"/>
    <property type="match status" value="1"/>
</dbReference>
<feature type="binding site" evidence="5">
    <location>
        <position position="171"/>
    </location>
    <ligand>
        <name>AMP</name>
        <dbReference type="ChEBI" id="CHEBI:456215"/>
    </ligand>
</feature>
<dbReference type="NCBIfam" id="NF011100">
    <property type="entry name" value="PRK14527.1"/>
    <property type="match status" value="1"/>
</dbReference>
<feature type="region of interest" description="NMP" evidence="5">
    <location>
        <begin position="30"/>
        <end position="59"/>
    </location>
</feature>
<feature type="binding site" evidence="5">
    <location>
        <position position="36"/>
    </location>
    <ligand>
        <name>AMP</name>
        <dbReference type="ChEBI" id="CHEBI:456215"/>
    </ligand>
</feature>
<feature type="binding site" evidence="5">
    <location>
        <position position="92"/>
    </location>
    <ligand>
        <name>AMP</name>
        <dbReference type="ChEBI" id="CHEBI:456215"/>
    </ligand>
</feature>
<dbReference type="Gene3D" id="3.40.50.300">
    <property type="entry name" value="P-loop containing nucleotide triphosphate hydrolases"/>
    <property type="match status" value="1"/>
</dbReference>
<evidence type="ECO:0000313" key="10">
    <source>
        <dbReference type="EMBL" id="ACL73788.1"/>
    </source>
</evidence>
<keyword evidence="5" id="KW-0862">Zinc</keyword>
<evidence type="ECO:0000259" key="9">
    <source>
        <dbReference type="Pfam" id="PF05191"/>
    </source>
</evidence>
<keyword evidence="11" id="KW-1185">Reference proteome</keyword>
<organism evidence="10 11">
    <name type="scientific">Thioalkalivibrio sulfidiphilus (strain HL-EbGR7)</name>
    <dbReference type="NCBI Taxonomy" id="396588"/>
    <lineage>
        <taxon>Bacteria</taxon>
        <taxon>Pseudomonadati</taxon>
        <taxon>Pseudomonadota</taxon>
        <taxon>Gammaproteobacteria</taxon>
        <taxon>Chromatiales</taxon>
        <taxon>Ectothiorhodospiraceae</taxon>
        <taxon>Thioalkalivibrio</taxon>
    </lineage>
</organism>
<comment type="domain">
    <text evidence="5">Consists of three domains, a large central CORE domain and two small peripheral domains, NMPbind and LID, which undergo movements during catalysis. The LID domain closes over the site of phosphoryl transfer upon ATP binding. Assembling and dissambling the active center during each catalytic cycle provides an effective means to prevent ATP hydrolysis. Some bacteria have evolved a zinc-coordinating structure that stabilizes the LID domain.</text>
</comment>
<dbReference type="HOGENOM" id="CLU_046421_0_0_6"/>